<reference evidence="8" key="1">
    <citation type="submission" date="2022-12" db="EMBL/GenBank/DDBJ databases">
        <title>Bacterial isolates from different developmental stages of Nematostella vectensis.</title>
        <authorList>
            <person name="Fraune S."/>
        </authorList>
    </citation>
    <scope>NUCLEOTIDE SEQUENCE</scope>
    <source>
        <strain evidence="8">G21630-S1</strain>
    </source>
</reference>
<dbReference type="InterPro" id="IPR013766">
    <property type="entry name" value="Thioredoxin_domain"/>
</dbReference>
<dbReference type="Proteomes" id="UP001069802">
    <property type="component" value="Unassembled WGS sequence"/>
</dbReference>
<dbReference type="CDD" id="cd03010">
    <property type="entry name" value="TlpA_like_DsbE"/>
    <property type="match status" value="1"/>
</dbReference>
<evidence type="ECO:0000259" key="7">
    <source>
        <dbReference type="PROSITE" id="PS51352"/>
    </source>
</evidence>
<evidence type="ECO:0000256" key="6">
    <source>
        <dbReference type="SAM" id="Phobius"/>
    </source>
</evidence>
<keyword evidence="9" id="KW-1185">Reference proteome</keyword>
<proteinExistence type="inferred from homology"/>
<evidence type="ECO:0000256" key="4">
    <source>
        <dbReference type="ARBA" id="ARBA00023157"/>
    </source>
</evidence>
<feature type="domain" description="Thioredoxin" evidence="7">
    <location>
        <begin position="38"/>
        <end position="183"/>
    </location>
</feature>
<protein>
    <submittedName>
        <fullName evidence="8">DsbE family thiol:disulfide interchange protein</fullName>
    </submittedName>
</protein>
<dbReference type="PANTHER" id="PTHR42852:SF6">
    <property type="entry name" value="THIOL:DISULFIDE INTERCHANGE PROTEIN DSBE"/>
    <property type="match status" value="1"/>
</dbReference>
<gene>
    <name evidence="8" type="ORF">O4H49_09145</name>
</gene>
<dbReference type="PROSITE" id="PS51352">
    <property type="entry name" value="THIOREDOXIN_2"/>
    <property type="match status" value="1"/>
</dbReference>
<feature type="transmembrane region" description="Helical" evidence="6">
    <location>
        <begin position="6"/>
        <end position="25"/>
    </location>
</feature>
<keyword evidence="3" id="KW-0201">Cytochrome c-type biogenesis</keyword>
<name>A0ABT4LIL2_9PROT</name>
<dbReference type="InterPro" id="IPR036249">
    <property type="entry name" value="Thioredoxin-like_sf"/>
</dbReference>
<evidence type="ECO:0000313" key="9">
    <source>
        <dbReference type="Proteomes" id="UP001069802"/>
    </source>
</evidence>
<keyword evidence="4" id="KW-1015">Disulfide bond</keyword>
<evidence type="ECO:0000256" key="2">
    <source>
        <dbReference type="ARBA" id="ARBA00007758"/>
    </source>
</evidence>
<dbReference type="InterPro" id="IPR013740">
    <property type="entry name" value="Redoxin"/>
</dbReference>
<evidence type="ECO:0000256" key="1">
    <source>
        <dbReference type="ARBA" id="ARBA00004196"/>
    </source>
</evidence>
<dbReference type="RefSeq" id="WP_269423126.1">
    <property type="nucleotide sequence ID" value="NZ_JAPWGY010000003.1"/>
</dbReference>
<dbReference type="SUPFAM" id="SSF52833">
    <property type="entry name" value="Thioredoxin-like"/>
    <property type="match status" value="1"/>
</dbReference>
<dbReference type="Pfam" id="PF08534">
    <property type="entry name" value="Redoxin"/>
    <property type="match status" value="1"/>
</dbReference>
<evidence type="ECO:0000313" key="8">
    <source>
        <dbReference type="EMBL" id="MCZ4280940.1"/>
    </source>
</evidence>
<dbReference type="PANTHER" id="PTHR42852">
    <property type="entry name" value="THIOL:DISULFIDE INTERCHANGE PROTEIN DSBE"/>
    <property type="match status" value="1"/>
</dbReference>
<organism evidence="8 9">
    <name type="scientific">Kiloniella laminariae</name>
    <dbReference type="NCBI Taxonomy" id="454162"/>
    <lineage>
        <taxon>Bacteria</taxon>
        <taxon>Pseudomonadati</taxon>
        <taxon>Pseudomonadota</taxon>
        <taxon>Alphaproteobacteria</taxon>
        <taxon>Rhodospirillales</taxon>
        <taxon>Kiloniellaceae</taxon>
        <taxon>Kiloniella</taxon>
    </lineage>
</organism>
<dbReference type="InterPro" id="IPR004799">
    <property type="entry name" value="Periplasmic_diS_OxRdtase_DsbE"/>
</dbReference>
<dbReference type="EMBL" id="JAPWGY010000003">
    <property type="protein sequence ID" value="MCZ4280940.1"/>
    <property type="molecule type" value="Genomic_DNA"/>
</dbReference>
<comment type="subcellular location">
    <subcellularLocation>
        <location evidence="1">Cell envelope</location>
    </subcellularLocation>
</comment>
<evidence type="ECO:0000256" key="3">
    <source>
        <dbReference type="ARBA" id="ARBA00022748"/>
    </source>
</evidence>
<keyword evidence="5" id="KW-0676">Redox-active center</keyword>
<comment type="similarity">
    <text evidence="2">Belongs to the thioredoxin family. DsbE subfamily.</text>
</comment>
<dbReference type="Gene3D" id="3.40.30.10">
    <property type="entry name" value="Glutaredoxin"/>
    <property type="match status" value="1"/>
</dbReference>
<sequence>MNRKVLFLLPLLVTITIFGYFFWALTSPGRDPKKLPSVLIDKPAPMFDLVGLEGLDVPGFARQDLTDNGKISVVNIFASWCIPCLAEHPYMLKLGARDDINLFAINYRDKPEDALKWLKKHGNPYHRIGRDPNSRAGIDWGVYGVPETFIVDSGGTIRYKHVGPLNTGDLENIILPIIENLQAQQ</sequence>
<keyword evidence="6" id="KW-1133">Transmembrane helix</keyword>
<evidence type="ECO:0000256" key="5">
    <source>
        <dbReference type="ARBA" id="ARBA00023284"/>
    </source>
</evidence>
<dbReference type="InterPro" id="IPR050553">
    <property type="entry name" value="Thioredoxin_ResA/DsbE_sf"/>
</dbReference>
<dbReference type="NCBIfam" id="TIGR00385">
    <property type="entry name" value="dsbE"/>
    <property type="match status" value="1"/>
</dbReference>
<keyword evidence="6" id="KW-0812">Transmembrane</keyword>
<keyword evidence="6" id="KW-0472">Membrane</keyword>
<accession>A0ABT4LIL2</accession>
<comment type="caution">
    <text evidence="8">The sequence shown here is derived from an EMBL/GenBank/DDBJ whole genome shotgun (WGS) entry which is preliminary data.</text>
</comment>